<evidence type="ECO:0000256" key="2">
    <source>
        <dbReference type="ARBA" id="ARBA00022475"/>
    </source>
</evidence>
<feature type="domain" description="ABC3 transporter permease C-terminal" evidence="7">
    <location>
        <begin position="2"/>
        <end position="93"/>
    </location>
</feature>
<name>A0A6L9EB06_9FLAO</name>
<keyword evidence="4 6" id="KW-1133">Transmembrane helix</keyword>
<comment type="caution">
    <text evidence="8">The sequence shown here is derived from an EMBL/GenBank/DDBJ whole genome shotgun (WGS) entry which is preliminary data.</text>
</comment>
<feature type="transmembrane region" description="Helical" evidence="6">
    <location>
        <begin position="20"/>
        <end position="48"/>
    </location>
</feature>
<feature type="domain" description="ABC3 transporter permease C-terminal" evidence="7">
    <location>
        <begin position="386"/>
        <end position="499"/>
    </location>
</feature>
<evidence type="ECO:0000313" key="8">
    <source>
        <dbReference type="EMBL" id="NAS11738.1"/>
    </source>
</evidence>
<dbReference type="InterPro" id="IPR050250">
    <property type="entry name" value="Macrolide_Exporter_MacB"/>
</dbReference>
<evidence type="ECO:0000259" key="7">
    <source>
        <dbReference type="Pfam" id="PF02687"/>
    </source>
</evidence>
<reference evidence="8 9" key="1">
    <citation type="submission" date="2020-01" db="EMBL/GenBank/DDBJ databases">
        <title>Bacteria diversity of Porities sp.</title>
        <authorList>
            <person name="Wang G."/>
        </authorList>
    </citation>
    <scope>NUCLEOTIDE SEQUENCE [LARGE SCALE GENOMIC DNA]</scope>
    <source>
        <strain evidence="8 9">R33</strain>
    </source>
</reference>
<keyword evidence="3 6" id="KW-0812">Transmembrane</keyword>
<feature type="transmembrane region" description="Helical" evidence="6">
    <location>
        <begin position="115"/>
        <end position="136"/>
    </location>
</feature>
<dbReference type="Pfam" id="PF02687">
    <property type="entry name" value="FtsX"/>
    <property type="match status" value="2"/>
</dbReference>
<dbReference type="InterPro" id="IPR003838">
    <property type="entry name" value="ABC3_permease_C"/>
</dbReference>
<feature type="transmembrane region" description="Helical" evidence="6">
    <location>
        <begin position="435"/>
        <end position="454"/>
    </location>
</feature>
<evidence type="ECO:0000256" key="1">
    <source>
        <dbReference type="ARBA" id="ARBA00004651"/>
    </source>
</evidence>
<protein>
    <submittedName>
        <fullName evidence="8">FtsX-like permease family protein</fullName>
    </submittedName>
</protein>
<dbReference type="GO" id="GO:0005886">
    <property type="term" value="C:plasma membrane"/>
    <property type="evidence" value="ECO:0007669"/>
    <property type="project" value="UniProtKB-SubCell"/>
</dbReference>
<evidence type="ECO:0000256" key="6">
    <source>
        <dbReference type="SAM" id="Phobius"/>
    </source>
</evidence>
<feature type="transmembrane region" description="Helical" evidence="6">
    <location>
        <begin position="383"/>
        <end position="408"/>
    </location>
</feature>
<feature type="transmembrane region" description="Helical" evidence="6">
    <location>
        <begin position="466"/>
        <end position="487"/>
    </location>
</feature>
<evidence type="ECO:0000256" key="5">
    <source>
        <dbReference type="ARBA" id="ARBA00023136"/>
    </source>
</evidence>
<feature type="transmembrane region" description="Helical" evidence="6">
    <location>
        <begin position="68"/>
        <end position="94"/>
    </location>
</feature>
<accession>A0A6L9EB06</accession>
<keyword evidence="2" id="KW-1003">Cell membrane</keyword>
<dbReference type="GO" id="GO:0022857">
    <property type="term" value="F:transmembrane transporter activity"/>
    <property type="evidence" value="ECO:0007669"/>
    <property type="project" value="TreeGrafter"/>
</dbReference>
<comment type="subcellular location">
    <subcellularLocation>
        <location evidence="1">Cell membrane</location>
        <topology evidence="1">Multi-pass membrane protein</topology>
    </subcellularLocation>
</comment>
<dbReference type="PANTHER" id="PTHR30572:SF18">
    <property type="entry name" value="ABC-TYPE MACROLIDE FAMILY EXPORT SYSTEM PERMEASE COMPONENT 2"/>
    <property type="match status" value="1"/>
</dbReference>
<evidence type="ECO:0000256" key="4">
    <source>
        <dbReference type="ARBA" id="ARBA00022989"/>
    </source>
</evidence>
<dbReference type="AlphaFoldDB" id="A0A6L9EB06"/>
<evidence type="ECO:0000313" key="9">
    <source>
        <dbReference type="Proteomes" id="UP000475249"/>
    </source>
</evidence>
<gene>
    <name evidence="8" type="ORF">GTQ38_06970</name>
</gene>
<sequence>MTRAKEVGIRKSIGAFKKQLVGQFIIESVLVNLISAILAIGLAFLLLPVLNNIIGKELQFAILATTTFWGWFFLFIIVGSLLSGLYPAFVLSSYRPISMLSSNKMVRAGSMQLRKGLIVFQFLISIMLVSGTYLVYKQITFMKAKELGMSIENILVVRGPKVLINGPKVTDGTDMVQIRAANAYSRAKFLTFQEEVTDHHSIRGVTGSRLVPGQVQDINNVYLRIWGKAEDEGHQLWLVNTGMNFIKTFGLQLIAGSSFNTDMTDDEFVILNEEAVKTFGFGSAQDAIQQKITFGKTPITIAGVVKNFNWQSLKSPYMPMVLRFDGGANNFISFRLGITDLNQSLDHIKTVYNTIYPENAFDHFFLNTNFNAQYRSDVQFGKLFMGFSILAIFLACIGLFALVSYSAVLRTKEIGIRKVHGASTTKITMLLSREYLYLLLIAILLTIPVIIVWGNLWLENFAFRTYLGFDHFLIPVLVILSIALFTVGHKTLSAARSNPADSLRTE</sequence>
<keyword evidence="9" id="KW-1185">Reference proteome</keyword>
<dbReference type="Proteomes" id="UP000475249">
    <property type="component" value="Unassembled WGS sequence"/>
</dbReference>
<organism evidence="8 9">
    <name type="scientific">Poritiphilus flavus</name>
    <dbReference type="NCBI Taxonomy" id="2697053"/>
    <lineage>
        <taxon>Bacteria</taxon>
        <taxon>Pseudomonadati</taxon>
        <taxon>Bacteroidota</taxon>
        <taxon>Flavobacteriia</taxon>
        <taxon>Flavobacteriales</taxon>
        <taxon>Flavobacteriaceae</taxon>
        <taxon>Poritiphilus</taxon>
    </lineage>
</organism>
<proteinExistence type="predicted"/>
<keyword evidence="5 6" id="KW-0472">Membrane</keyword>
<dbReference type="EMBL" id="WXYO01000003">
    <property type="protein sequence ID" value="NAS11738.1"/>
    <property type="molecule type" value="Genomic_DNA"/>
</dbReference>
<evidence type="ECO:0000256" key="3">
    <source>
        <dbReference type="ARBA" id="ARBA00022692"/>
    </source>
</evidence>
<dbReference type="PANTHER" id="PTHR30572">
    <property type="entry name" value="MEMBRANE COMPONENT OF TRANSPORTER-RELATED"/>
    <property type="match status" value="1"/>
</dbReference>